<organism evidence="1 2">
    <name type="scientific">Nephila pilipes</name>
    <name type="common">Giant wood spider</name>
    <name type="synonym">Nephila maculata</name>
    <dbReference type="NCBI Taxonomy" id="299642"/>
    <lineage>
        <taxon>Eukaryota</taxon>
        <taxon>Metazoa</taxon>
        <taxon>Ecdysozoa</taxon>
        <taxon>Arthropoda</taxon>
        <taxon>Chelicerata</taxon>
        <taxon>Arachnida</taxon>
        <taxon>Araneae</taxon>
        <taxon>Araneomorphae</taxon>
        <taxon>Entelegynae</taxon>
        <taxon>Araneoidea</taxon>
        <taxon>Nephilidae</taxon>
        <taxon>Nephila</taxon>
    </lineage>
</organism>
<proteinExistence type="predicted"/>
<reference evidence="1" key="1">
    <citation type="submission" date="2020-08" db="EMBL/GenBank/DDBJ databases">
        <title>Multicomponent nature underlies the extraordinary mechanical properties of spider dragline silk.</title>
        <authorList>
            <person name="Kono N."/>
            <person name="Nakamura H."/>
            <person name="Mori M."/>
            <person name="Yoshida Y."/>
            <person name="Ohtoshi R."/>
            <person name="Malay A.D."/>
            <person name="Moran D.A.P."/>
            <person name="Tomita M."/>
            <person name="Numata K."/>
            <person name="Arakawa K."/>
        </authorList>
    </citation>
    <scope>NUCLEOTIDE SEQUENCE</scope>
</reference>
<evidence type="ECO:0000313" key="1">
    <source>
        <dbReference type="EMBL" id="GFT77854.1"/>
    </source>
</evidence>
<accession>A0A8X6PLR5</accession>
<dbReference type="OrthoDB" id="10549932at2759"/>
<protein>
    <submittedName>
        <fullName evidence="1">Uncharacterized protein</fullName>
    </submittedName>
</protein>
<evidence type="ECO:0000313" key="2">
    <source>
        <dbReference type="Proteomes" id="UP000887013"/>
    </source>
</evidence>
<name>A0A8X6PLR5_NEPPI</name>
<dbReference type="EMBL" id="BMAW01071374">
    <property type="protein sequence ID" value="GFT77854.1"/>
    <property type="molecule type" value="Genomic_DNA"/>
</dbReference>
<comment type="caution">
    <text evidence="1">The sequence shown here is derived from an EMBL/GenBank/DDBJ whole genome shotgun (WGS) entry which is preliminary data.</text>
</comment>
<keyword evidence="2" id="KW-1185">Reference proteome</keyword>
<gene>
    <name evidence="1" type="ORF">NPIL_572291</name>
</gene>
<dbReference type="Proteomes" id="UP000887013">
    <property type="component" value="Unassembled WGS sequence"/>
</dbReference>
<sequence>MDTLTWEEPLTQRMKVERNLNFSTISNEDDEFGFSRKKTARVKVQRSAIPLVRTKCYFSSKQSRLHFAKWVSSPEKLGREENDYRLVVDGRSSEIRAEDDVRKAVHRSPLKAA</sequence>
<dbReference type="AlphaFoldDB" id="A0A8X6PLR5"/>